<comment type="caution">
    <text evidence="2">The sequence shown here is derived from an EMBL/GenBank/DDBJ whole genome shotgun (WGS) entry which is preliminary data.</text>
</comment>
<evidence type="ECO:0000313" key="3">
    <source>
        <dbReference type="Proteomes" id="UP000299102"/>
    </source>
</evidence>
<protein>
    <submittedName>
        <fullName evidence="2">Uncharacterized protein</fullName>
    </submittedName>
</protein>
<dbReference type="AlphaFoldDB" id="A0A4C1TPX8"/>
<organism evidence="2 3">
    <name type="scientific">Eumeta variegata</name>
    <name type="common">Bagworm moth</name>
    <name type="synonym">Eumeta japonica</name>
    <dbReference type="NCBI Taxonomy" id="151549"/>
    <lineage>
        <taxon>Eukaryota</taxon>
        <taxon>Metazoa</taxon>
        <taxon>Ecdysozoa</taxon>
        <taxon>Arthropoda</taxon>
        <taxon>Hexapoda</taxon>
        <taxon>Insecta</taxon>
        <taxon>Pterygota</taxon>
        <taxon>Neoptera</taxon>
        <taxon>Endopterygota</taxon>
        <taxon>Lepidoptera</taxon>
        <taxon>Glossata</taxon>
        <taxon>Ditrysia</taxon>
        <taxon>Tineoidea</taxon>
        <taxon>Psychidae</taxon>
        <taxon>Oiketicinae</taxon>
        <taxon>Eumeta</taxon>
    </lineage>
</organism>
<dbReference type="Proteomes" id="UP000299102">
    <property type="component" value="Unassembled WGS sequence"/>
</dbReference>
<sequence>MLCVRKLSSGFKASRHVRVRFGRGLSLVSIRVNVLEKHSARPPGLKSSGGRRASQAPIANRRAARFAHVTRSSTTRDVEYLTAAARAKTGHRRVRPRVHRNGLRAYSRVRRLRAYARRGRGAQCARAGAHLPITKYARVLAWRRKNEEKRGEVVTPRRVKVSDEKNVECTGFVLNAYETIGSKSEKRNDVQTVTVHLNTGSMKPPDVEEATDNDIVNERENTTEIGISIVIEKTGNGS</sequence>
<name>A0A4C1TPX8_EUMVA</name>
<evidence type="ECO:0000313" key="2">
    <source>
        <dbReference type="EMBL" id="GBP16027.1"/>
    </source>
</evidence>
<keyword evidence="3" id="KW-1185">Reference proteome</keyword>
<reference evidence="2 3" key="1">
    <citation type="journal article" date="2019" name="Commun. Biol.">
        <title>The bagworm genome reveals a unique fibroin gene that provides high tensile strength.</title>
        <authorList>
            <person name="Kono N."/>
            <person name="Nakamura H."/>
            <person name="Ohtoshi R."/>
            <person name="Tomita M."/>
            <person name="Numata K."/>
            <person name="Arakawa K."/>
        </authorList>
    </citation>
    <scope>NUCLEOTIDE SEQUENCE [LARGE SCALE GENOMIC DNA]</scope>
</reference>
<accession>A0A4C1TPX8</accession>
<gene>
    <name evidence="2" type="ORF">EVAR_94370_1</name>
</gene>
<dbReference type="EMBL" id="BGZK01000076">
    <property type="protein sequence ID" value="GBP16027.1"/>
    <property type="molecule type" value="Genomic_DNA"/>
</dbReference>
<evidence type="ECO:0000256" key="1">
    <source>
        <dbReference type="SAM" id="MobiDB-lite"/>
    </source>
</evidence>
<proteinExistence type="predicted"/>
<feature type="region of interest" description="Disordered" evidence="1">
    <location>
        <begin position="39"/>
        <end position="59"/>
    </location>
</feature>